<keyword evidence="2" id="KW-0547">Nucleotide-binding</keyword>
<name>A0A8J2S916_9STRA</name>
<sequence length="764" mass="81199">MANNNQPAPDESTTIAALAVEADDATGGYSVGAAVLRPLAPQGDDDDDDDAPRRELCVYAFADDGFLTAADALLVREGPGFITIDAGDAKNRTKVDALVAKHSRAEAQALNLEQKGWPKAKGKLEAKLRHVLQTLCGDKDQEMSGLTIRAAALVLERAQLTDSSERCVQLNPGATVGHVRLDSAAVEAATVLPPPGAKKTGPPTSLLDVLGGPCRTIAGSRLVEAWLRQPSRDKSILEKRHKAVEALRDAQDGREALRSALGTTKGARIPDVSKLCAKLRQGKATLVDLHRLHVVAQKVVPEVLAAAEAIDTDAIKDIVPPLAKASRDLRVFCDMARATLDLDYLPEVLLKPSVDEELVQHSEAMRQARDAVDEAHERVNEAFADAGLGKGASHSERSKWPIKLDADANRGFVLRSPKRYDEKSLSNVEVSGARGSPEELEVLSYLKAGVFFTTPSLSRACSALERASSAYKKAQKTLTGELVRTAATYAPVFSRAADALASLDALQAFAHAAAFAPGGAYERPTFSDDNTVSIKNARHPVVECGDGIHFVPTDYALDDQGRLVIVTGPNMGGKSTHIRGLACLAIMAQAGSLIPADAGATLPLFDAILARVGAGDSLQRGVSTFMAEMLEASMILRSATSQSLVIIDELGRGTSTYDGFGLAWAISEQLVRQKATCLFATHFHELTQLSEGQPVKNRHVTAHVDENTGALAFLYEVADGPCTESFGIKVAELAGFPPATVTVAKRKAEELESSSGGKLKALRA</sequence>
<keyword evidence="5" id="KW-0227">DNA damage</keyword>
<comment type="similarity">
    <text evidence="1">Belongs to the DNA mismatch repair MutS family.</text>
</comment>
<dbReference type="GO" id="GO:0140664">
    <property type="term" value="F:ATP-dependent DNA damage sensor activity"/>
    <property type="evidence" value="ECO:0007669"/>
    <property type="project" value="InterPro"/>
</dbReference>
<proteinExistence type="inferred from homology"/>
<dbReference type="GO" id="GO:0006298">
    <property type="term" value="P:mismatch repair"/>
    <property type="evidence" value="ECO:0007669"/>
    <property type="project" value="InterPro"/>
</dbReference>
<dbReference type="GO" id="GO:0006312">
    <property type="term" value="P:mitotic recombination"/>
    <property type="evidence" value="ECO:0007669"/>
    <property type="project" value="TreeGrafter"/>
</dbReference>
<reference evidence="8" key="1">
    <citation type="submission" date="2021-11" db="EMBL/GenBank/DDBJ databases">
        <authorList>
            <consortium name="Genoscope - CEA"/>
            <person name="William W."/>
        </authorList>
    </citation>
    <scope>NUCLEOTIDE SEQUENCE</scope>
</reference>
<dbReference type="InterPro" id="IPR011184">
    <property type="entry name" value="DNA_mismatch_repair_Msh2"/>
</dbReference>
<dbReference type="SMART" id="SM00534">
    <property type="entry name" value="MUTSac"/>
    <property type="match status" value="1"/>
</dbReference>
<dbReference type="InterPro" id="IPR036187">
    <property type="entry name" value="DNA_mismatch_repair_MutS_sf"/>
</dbReference>
<feature type="domain" description="DNA mismatch repair proteins mutS family" evidence="7">
    <location>
        <begin position="643"/>
        <end position="659"/>
    </location>
</feature>
<dbReference type="Pfam" id="PF00488">
    <property type="entry name" value="MutS_V"/>
    <property type="match status" value="1"/>
</dbReference>
<keyword evidence="5" id="KW-0234">DNA repair</keyword>
<dbReference type="Gene3D" id="3.40.50.300">
    <property type="entry name" value="P-loop containing nucleotide triphosphate hydrolases"/>
    <property type="match status" value="1"/>
</dbReference>
<dbReference type="PANTHER" id="PTHR11361">
    <property type="entry name" value="DNA MISMATCH REPAIR PROTEIN MUTS FAMILY MEMBER"/>
    <property type="match status" value="1"/>
</dbReference>
<protein>
    <recommendedName>
        <fullName evidence="7">DNA mismatch repair proteins mutS family domain-containing protein</fullName>
    </recommendedName>
</protein>
<evidence type="ECO:0000259" key="7">
    <source>
        <dbReference type="PROSITE" id="PS00486"/>
    </source>
</evidence>
<dbReference type="GO" id="GO:0030983">
    <property type="term" value="F:mismatched DNA binding"/>
    <property type="evidence" value="ECO:0007669"/>
    <property type="project" value="InterPro"/>
</dbReference>
<dbReference type="Proteomes" id="UP000789595">
    <property type="component" value="Unassembled WGS sequence"/>
</dbReference>
<keyword evidence="3" id="KW-0067">ATP-binding</keyword>
<dbReference type="InterPro" id="IPR007696">
    <property type="entry name" value="DNA_mismatch_repair_MutS_core"/>
</dbReference>
<evidence type="ECO:0000256" key="3">
    <source>
        <dbReference type="ARBA" id="ARBA00022840"/>
    </source>
</evidence>
<dbReference type="InterPro" id="IPR045076">
    <property type="entry name" value="MutS"/>
</dbReference>
<dbReference type="SMART" id="SM00533">
    <property type="entry name" value="MUTSd"/>
    <property type="match status" value="1"/>
</dbReference>
<feature type="coiled-coil region" evidence="6">
    <location>
        <begin position="358"/>
        <end position="385"/>
    </location>
</feature>
<accession>A0A8J2S916</accession>
<dbReference type="PANTHER" id="PTHR11361:SF35">
    <property type="entry name" value="DNA MISMATCH REPAIR PROTEIN MSH2"/>
    <property type="match status" value="1"/>
</dbReference>
<evidence type="ECO:0000256" key="6">
    <source>
        <dbReference type="SAM" id="Coils"/>
    </source>
</evidence>
<dbReference type="Gene3D" id="1.10.1420.10">
    <property type="match status" value="2"/>
</dbReference>
<dbReference type="GO" id="GO:0032301">
    <property type="term" value="C:MutSalpha complex"/>
    <property type="evidence" value="ECO:0007669"/>
    <property type="project" value="TreeGrafter"/>
</dbReference>
<evidence type="ECO:0000256" key="5">
    <source>
        <dbReference type="ARBA" id="ARBA00023204"/>
    </source>
</evidence>
<dbReference type="AlphaFoldDB" id="A0A8J2S916"/>
<dbReference type="SUPFAM" id="SSF52540">
    <property type="entry name" value="P-loop containing nucleoside triphosphate hydrolases"/>
    <property type="match status" value="1"/>
</dbReference>
<dbReference type="InterPro" id="IPR027417">
    <property type="entry name" value="P-loop_NTPase"/>
</dbReference>
<dbReference type="GO" id="GO:0005524">
    <property type="term" value="F:ATP binding"/>
    <property type="evidence" value="ECO:0007669"/>
    <property type="project" value="UniProtKB-KW"/>
</dbReference>
<dbReference type="Pfam" id="PF05192">
    <property type="entry name" value="MutS_III"/>
    <property type="match status" value="1"/>
</dbReference>
<evidence type="ECO:0000313" key="8">
    <source>
        <dbReference type="EMBL" id="CAH0365646.1"/>
    </source>
</evidence>
<dbReference type="SUPFAM" id="SSF48334">
    <property type="entry name" value="DNA repair protein MutS, domain III"/>
    <property type="match status" value="1"/>
</dbReference>
<organism evidence="8 9">
    <name type="scientific">Pelagomonas calceolata</name>
    <dbReference type="NCBI Taxonomy" id="35677"/>
    <lineage>
        <taxon>Eukaryota</taxon>
        <taxon>Sar</taxon>
        <taxon>Stramenopiles</taxon>
        <taxon>Ochrophyta</taxon>
        <taxon>Pelagophyceae</taxon>
        <taxon>Pelagomonadales</taxon>
        <taxon>Pelagomonadaceae</taxon>
        <taxon>Pelagomonas</taxon>
    </lineage>
</organism>
<dbReference type="PROSITE" id="PS00486">
    <property type="entry name" value="DNA_MISMATCH_REPAIR_2"/>
    <property type="match status" value="1"/>
</dbReference>
<keyword evidence="9" id="KW-1185">Reference proteome</keyword>
<evidence type="ECO:0000256" key="4">
    <source>
        <dbReference type="ARBA" id="ARBA00023125"/>
    </source>
</evidence>
<evidence type="ECO:0000256" key="2">
    <source>
        <dbReference type="ARBA" id="ARBA00022741"/>
    </source>
</evidence>
<dbReference type="InterPro" id="IPR000432">
    <property type="entry name" value="DNA_mismatch_repair_MutS_C"/>
</dbReference>
<evidence type="ECO:0000256" key="1">
    <source>
        <dbReference type="ARBA" id="ARBA00006271"/>
    </source>
</evidence>
<dbReference type="EMBL" id="CAKKNE010000001">
    <property type="protein sequence ID" value="CAH0365646.1"/>
    <property type="molecule type" value="Genomic_DNA"/>
</dbReference>
<evidence type="ECO:0000313" key="9">
    <source>
        <dbReference type="Proteomes" id="UP000789595"/>
    </source>
</evidence>
<dbReference type="PIRSF" id="PIRSF005813">
    <property type="entry name" value="MSH2"/>
    <property type="match status" value="1"/>
</dbReference>
<keyword evidence="4" id="KW-0238">DNA-binding</keyword>
<comment type="caution">
    <text evidence="8">The sequence shown here is derived from an EMBL/GenBank/DDBJ whole genome shotgun (WGS) entry which is preliminary data.</text>
</comment>
<dbReference type="OrthoDB" id="295033at2759"/>
<keyword evidence="6" id="KW-0175">Coiled coil</keyword>
<gene>
    <name evidence="8" type="ORF">PECAL_1P20950</name>
</gene>